<dbReference type="PANTHER" id="PTHR43364:SF4">
    <property type="entry name" value="NAD(P)-LINKED OXIDOREDUCTASE SUPERFAMILY PROTEIN"/>
    <property type="match status" value="1"/>
</dbReference>
<gene>
    <name evidence="3" type="ORF">ACFORO_36485</name>
</gene>
<dbReference type="EMBL" id="JBHRWI010000053">
    <property type="protein sequence ID" value="MFC3515707.1"/>
    <property type="molecule type" value="Genomic_DNA"/>
</dbReference>
<dbReference type="SUPFAM" id="SSF51430">
    <property type="entry name" value="NAD(P)-linked oxidoreductase"/>
    <property type="match status" value="1"/>
</dbReference>
<evidence type="ECO:0000313" key="3">
    <source>
        <dbReference type="EMBL" id="MFC3515707.1"/>
    </source>
</evidence>
<keyword evidence="1" id="KW-0560">Oxidoreductase</keyword>
<comment type="caution">
    <text evidence="3">The sequence shown here is derived from an EMBL/GenBank/DDBJ whole genome shotgun (WGS) entry which is preliminary data.</text>
</comment>
<sequence length="322" mass="35059">MDYRRIGREGPTVSALSLGSWNTYSRMTFEAGVALVRRAFDLGIDFLDVAYYRDKPHTEVLLGRILDVVGKPREEYAIAEKVWYFDYPRQPLAEQLDESLVRLGTDYVDVIITEHPRPGMDVAAITEELAGLVTSGRARSWGALNWSAADLRTAYDHAAAQGIPTPQLVQLKYSVARRSVVDSAEYQKLFAETGISLHASDTMEGGILAGKLDPERKIGIDTGGIRERIKELVPRLKEIAASFDASPSQLALAFCLAQPATASVLFGSTRIAQIEDNVRAVELASTRGAGIVAALAGLGVAGHENDAPYPHTERTLGEFVTV</sequence>
<dbReference type="Gene3D" id="3.20.20.100">
    <property type="entry name" value="NADP-dependent oxidoreductase domain"/>
    <property type="match status" value="1"/>
</dbReference>
<proteinExistence type="predicted"/>
<accession>A0ABV7QS19</accession>
<keyword evidence="4" id="KW-1185">Reference proteome</keyword>
<organism evidence="3 4">
    <name type="scientific">Amycolatopsis halotolerans</name>
    <dbReference type="NCBI Taxonomy" id="330083"/>
    <lineage>
        <taxon>Bacteria</taxon>
        <taxon>Bacillati</taxon>
        <taxon>Actinomycetota</taxon>
        <taxon>Actinomycetes</taxon>
        <taxon>Pseudonocardiales</taxon>
        <taxon>Pseudonocardiaceae</taxon>
        <taxon>Amycolatopsis</taxon>
    </lineage>
</organism>
<evidence type="ECO:0000313" key="4">
    <source>
        <dbReference type="Proteomes" id="UP001595764"/>
    </source>
</evidence>
<evidence type="ECO:0000256" key="1">
    <source>
        <dbReference type="ARBA" id="ARBA00023002"/>
    </source>
</evidence>
<name>A0ABV7QS19_9PSEU</name>
<protein>
    <submittedName>
        <fullName evidence="3">Aldo/keto reductase</fullName>
    </submittedName>
</protein>
<reference evidence="4" key="1">
    <citation type="journal article" date="2019" name="Int. J. Syst. Evol. Microbiol.">
        <title>The Global Catalogue of Microorganisms (GCM) 10K type strain sequencing project: providing services to taxonomists for standard genome sequencing and annotation.</title>
        <authorList>
            <consortium name="The Broad Institute Genomics Platform"/>
            <consortium name="The Broad Institute Genome Sequencing Center for Infectious Disease"/>
            <person name="Wu L."/>
            <person name="Ma J."/>
        </authorList>
    </citation>
    <scope>NUCLEOTIDE SEQUENCE [LARGE SCALE GENOMIC DNA]</scope>
    <source>
        <strain evidence="4">CGMCC 4.7682</strain>
    </source>
</reference>
<dbReference type="InterPro" id="IPR023210">
    <property type="entry name" value="NADP_OxRdtase_dom"/>
</dbReference>
<dbReference type="Pfam" id="PF00248">
    <property type="entry name" value="Aldo_ket_red"/>
    <property type="match status" value="1"/>
</dbReference>
<dbReference type="InterPro" id="IPR050523">
    <property type="entry name" value="AKR_Detox_Biosynth"/>
</dbReference>
<dbReference type="Proteomes" id="UP001595764">
    <property type="component" value="Unassembled WGS sequence"/>
</dbReference>
<feature type="domain" description="NADP-dependent oxidoreductase" evidence="2">
    <location>
        <begin position="16"/>
        <end position="283"/>
    </location>
</feature>
<dbReference type="InterPro" id="IPR036812">
    <property type="entry name" value="NAD(P)_OxRdtase_dom_sf"/>
</dbReference>
<dbReference type="RefSeq" id="WP_377876329.1">
    <property type="nucleotide sequence ID" value="NZ_JBHMAY010000093.1"/>
</dbReference>
<dbReference type="PANTHER" id="PTHR43364">
    <property type="entry name" value="NADH-SPECIFIC METHYLGLYOXAL REDUCTASE-RELATED"/>
    <property type="match status" value="1"/>
</dbReference>
<evidence type="ECO:0000259" key="2">
    <source>
        <dbReference type="Pfam" id="PF00248"/>
    </source>
</evidence>